<dbReference type="GO" id="GO:0004135">
    <property type="term" value="F:amylo-alpha-1,6-glucosidase activity"/>
    <property type="evidence" value="ECO:0007669"/>
    <property type="project" value="InterPro"/>
</dbReference>
<dbReference type="Gene3D" id="2.60.40.1180">
    <property type="entry name" value="Golgi alpha-mannosidase II"/>
    <property type="match status" value="1"/>
</dbReference>
<dbReference type="PANTHER" id="PTHR43002">
    <property type="entry name" value="GLYCOGEN DEBRANCHING ENZYME"/>
    <property type="match status" value="1"/>
</dbReference>
<dbReference type="InterPro" id="IPR014756">
    <property type="entry name" value="Ig_E-set"/>
</dbReference>
<dbReference type="Gene3D" id="2.60.40.10">
    <property type="entry name" value="Immunoglobulins"/>
    <property type="match status" value="1"/>
</dbReference>
<evidence type="ECO:0000256" key="3">
    <source>
        <dbReference type="ARBA" id="ARBA00023295"/>
    </source>
</evidence>
<dbReference type="Gene3D" id="3.20.20.80">
    <property type="entry name" value="Glycosidases"/>
    <property type="match status" value="1"/>
</dbReference>
<comment type="similarity">
    <text evidence="1">Belongs to the glycosyl hydrolase 13 family.</text>
</comment>
<reference evidence="6 7" key="1">
    <citation type="submission" date="2018-04" db="EMBL/GenBank/DDBJ databases">
        <title>Genomic Encyclopedia of Archaeal and Bacterial Type Strains, Phase II (KMG-II): from individual species to whole genera.</title>
        <authorList>
            <person name="Goeker M."/>
        </authorList>
    </citation>
    <scope>NUCLEOTIDE SEQUENCE [LARGE SCALE GENOMIC DNA]</scope>
    <source>
        <strain evidence="6 7">DSM 29955</strain>
    </source>
</reference>
<dbReference type="CDD" id="cd11326">
    <property type="entry name" value="AmyAc_Glg_debranch"/>
    <property type="match status" value="1"/>
</dbReference>
<evidence type="ECO:0000313" key="6">
    <source>
        <dbReference type="EMBL" id="PUB18970.1"/>
    </source>
</evidence>
<dbReference type="SUPFAM" id="SSF51445">
    <property type="entry name" value="(Trans)glycosidases"/>
    <property type="match status" value="1"/>
</dbReference>
<name>A0A2T6KQY5_9RHOB</name>
<dbReference type="SMART" id="SM00642">
    <property type="entry name" value="Aamy"/>
    <property type="match status" value="1"/>
</dbReference>
<dbReference type="SUPFAM" id="SSF81296">
    <property type="entry name" value="E set domains"/>
    <property type="match status" value="1"/>
</dbReference>
<sequence>MRKYQITSGTSHQIGAHHDGEGVNFAVFSEHATKIDLCLFSPDGKREMTRLPLPERNGPIWYGYVPGLPVGTLYGYRAHGQYAPEQGHRFNPHKLLLDPYTREIHGAWSNDPATLGYDDASSSMDLSFDQRDSAPYVPKSVVSDPALFEGMKNGRHRHCDRDIILEAHPKGATQANPAVPSELRGTYEGLASDAMVAHLQKLGVHSIELLPVHNFVDDGFLTKRGLTNYWGYNSIGFFALEPRYFGPNGLQGFRDMVDRLHKAGIEVILDVVYNHTAEGDQRGPTLCFRGLDNASYYRLTAGQPRYYVNDTGCGNTLNISHPYVLRMVLDSLRFWVECMGVDGFRFDLATTLGREDHGFDPRGGFFDALRQDPVLSQVRMIAEPWDIGPGGYRLGEFPHEFSEWNDSYRDTVRRYWRNDAHSTQELAARLLGSADTFDRAGRRNWSSINFLASHDGFTLADVTRYTQRHNEANTENNRDGHHTNYSDNCGVEGETDDPEIRARRTRRQRNMLATLFLSQGTPMLLAGDEFANSQKGNNNAYCQDNDIGWLNWDKADHDLQTFVEQLSRFRQDHLAVRQSRFLHGAPRALDSHPDVEWTDFTGAPLEWRDPHLANFCLTLRCSAEAPYFEPDVDVVFIVFNRSDEDGAIVLPDTPDGQSWVRAIDTAQNIQAPFCELEHANTVVAPETVVAFVLKDDEATA</sequence>
<dbReference type="NCBIfam" id="TIGR02100">
    <property type="entry name" value="glgX_debranch"/>
    <property type="match status" value="1"/>
</dbReference>
<feature type="domain" description="Glycosyl hydrolase family 13 catalytic" evidence="5">
    <location>
        <begin position="162"/>
        <end position="570"/>
    </location>
</feature>
<keyword evidence="3" id="KW-0326">Glycosidase</keyword>
<dbReference type="InterPro" id="IPR017853">
    <property type="entry name" value="GH"/>
</dbReference>
<accession>A0A2T6KQY5</accession>
<dbReference type="Pfam" id="PF00128">
    <property type="entry name" value="Alpha-amylase"/>
    <property type="match status" value="1"/>
</dbReference>
<evidence type="ECO:0000259" key="5">
    <source>
        <dbReference type="SMART" id="SM00642"/>
    </source>
</evidence>
<organism evidence="6 7">
    <name type="scientific">Yoonia sediminilitoris</name>
    <dbReference type="NCBI Taxonomy" id="1286148"/>
    <lineage>
        <taxon>Bacteria</taxon>
        <taxon>Pseudomonadati</taxon>
        <taxon>Pseudomonadota</taxon>
        <taxon>Alphaproteobacteria</taxon>
        <taxon>Rhodobacterales</taxon>
        <taxon>Paracoccaceae</taxon>
        <taxon>Yoonia</taxon>
    </lineage>
</organism>
<dbReference type="InterPro" id="IPR006047">
    <property type="entry name" value="GH13_cat_dom"/>
</dbReference>
<dbReference type="InterPro" id="IPR011837">
    <property type="entry name" value="Glycogen_debranch_GlgX"/>
</dbReference>
<dbReference type="Pfam" id="PF02922">
    <property type="entry name" value="CBM_48"/>
    <property type="match status" value="1"/>
</dbReference>
<dbReference type="InterPro" id="IPR004193">
    <property type="entry name" value="Glyco_hydro_13_N"/>
</dbReference>
<dbReference type="GO" id="GO:0005980">
    <property type="term" value="P:glycogen catabolic process"/>
    <property type="evidence" value="ECO:0007669"/>
    <property type="project" value="InterPro"/>
</dbReference>
<keyword evidence="2" id="KW-0378">Hydrolase</keyword>
<dbReference type="InterPro" id="IPR013780">
    <property type="entry name" value="Glyco_hydro_b"/>
</dbReference>
<dbReference type="EMBL" id="QBUD01000001">
    <property type="protein sequence ID" value="PUB18970.1"/>
    <property type="molecule type" value="Genomic_DNA"/>
</dbReference>
<dbReference type="OrthoDB" id="3236218at2"/>
<keyword evidence="7" id="KW-1185">Reference proteome</keyword>
<evidence type="ECO:0000313" key="7">
    <source>
        <dbReference type="Proteomes" id="UP000244523"/>
    </source>
</evidence>
<protein>
    <submittedName>
        <fullName evidence="6">Glycogen operon protein</fullName>
    </submittedName>
</protein>
<dbReference type="InterPro" id="IPR013783">
    <property type="entry name" value="Ig-like_fold"/>
</dbReference>
<evidence type="ECO:0000256" key="4">
    <source>
        <dbReference type="SAM" id="MobiDB-lite"/>
    </source>
</evidence>
<dbReference type="InterPro" id="IPR044505">
    <property type="entry name" value="GlgX_Isoamylase_N_E_set"/>
</dbReference>
<evidence type="ECO:0000256" key="1">
    <source>
        <dbReference type="ARBA" id="ARBA00008061"/>
    </source>
</evidence>
<dbReference type="SUPFAM" id="SSF51011">
    <property type="entry name" value="Glycosyl hydrolase domain"/>
    <property type="match status" value="1"/>
</dbReference>
<dbReference type="AlphaFoldDB" id="A0A2T6KQY5"/>
<proteinExistence type="inferred from homology"/>
<dbReference type="Proteomes" id="UP000244523">
    <property type="component" value="Unassembled WGS sequence"/>
</dbReference>
<feature type="region of interest" description="Disordered" evidence="4">
    <location>
        <begin position="471"/>
        <end position="498"/>
    </location>
</feature>
<dbReference type="RefSeq" id="WP_108384662.1">
    <property type="nucleotide sequence ID" value="NZ_QBUD01000001.1"/>
</dbReference>
<evidence type="ECO:0000256" key="2">
    <source>
        <dbReference type="ARBA" id="ARBA00022801"/>
    </source>
</evidence>
<feature type="compositionally biased region" description="Basic and acidic residues" evidence="4">
    <location>
        <begin position="471"/>
        <end position="484"/>
    </location>
</feature>
<gene>
    <name evidence="6" type="ORF">C8N45_101561</name>
</gene>
<comment type="caution">
    <text evidence="6">The sequence shown here is derived from an EMBL/GenBank/DDBJ whole genome shotgun (WGS) entry which is preliminary data.</text>
</comment>
<dbReference type="CDD" id="cd02856">
    <property type="entry name" value="E_set_GDE_Isoamylase_N"/>
    <property type="match status" value="1"/>
</dbReference>